<organism evidence="1 2">
    <name type="scientific">Phytophthora sojae (strain P6497)</name>
    <name type="common">Soybean stem and root rot agent</name>
    <name type="synonym">Phytophthora megasperma f. sp. glycines</name>
    <dbReference type="NCBI Taxonomy" id="1094619"/>
    <lineage>
        <taxon>Eukaryota</taxon>
        <taxon>Sar</taxon>
        <taxon>Stramenopiles</taxon>
        <taxon>Oomycota</taxon>
        <taxon>Peronosporomycetes</taxon>
        <taxon>Peronosporales</taxon>
        <taxon>Peronosporaceae</taxon>
        <taxon>Phytophthora</taxon>
    </lineage>
</organism>
<dbReference type="SMR" id="G4ZGF0"/>
<evidence type="ECO:0000313" key="1">
    <source>
        <dbReference type="EMBL" id="EGZ18595.1"/>
    </source>
</evidence>
<sequence length="123" mass="13732">MPPDVICTVFAMTAYDLDDLVTILYDDPSISREVVSAALQNASGLGHLRIVHFLIDKPEITQSVKQVALLFAARSNYRAVVQLLEKGEDWPLATLNEALKLTSSPRLKQFLRERIGDLAPRLQ</sequence>
<dbReference type="SUPFAM" id="SSF140860">
    <property type="entry name" value="Pseudo ankyrin repeat-like"/>
    <property type="match status" value="1"/>
</dbReference>
<name>G4ZGF0_PHYSP</name>
<dbReference type="GeneID" id="20646449"/>
<dbReference type="RefSeq" id="XP_009527653.1">
    <property type="nucleotide sequence ID" value="XM_009529358.1"/>
</dbReference>
<reference evidence="1 2" key="1">
    <citation type="journal article" date="2006" name="Science">
        <title>Phytophthora genome sequences uncover evolutionary origins and mechanisms of pathogenesis.</title>
        <authorList>
            <person name="Tyler B.M."/>
            <person name="Tripathy S."/>
            <person name="Zhang X."/>
            <person name="Dehal P."/>
            <person name="Jiang R.H."/>
            <person name="Aerts A."/>
            <person name="Arredondo F.D."/>
            <person name="Baxter L."/>
            <person name="Bensasson D."/>
            <person name="Beynon J.L."/>
            <person name="Chapman J."/>
            <person name="Damasceno C.M."/>
            <person name="Dorrance A.E."/>
            <person name="Dou D."/>
            <person name="Dickerman A.W."/>
            <person name="Dubchak I.L."/>
            <person name="Garbelotto M."/>
            <person name="Gijzen M."/>
            <person name="Gordon S.G."/>
            <person name="Govers F."/>
            <person name="Grunwald N.J."/>
            <person name="Huang W."/>
            <person name="Ivors K.L."/>
            <person name="Jones R.W."/>
            <person name="Kamoun S."/>
            <person name="Krampis K."/>
            <person name="Lamour K.H."/>
            <person name="Lee M.K."/>
            <person name="McDonald W.H."/>
            <person name="Medina M."/>
            <person name="Meijer H.J."/>
            <person name="Nordberg E.K."/>
            <person name="Maclean D.J."/>
            <person name="Ospina-Giraldo M.D."/>
            <person name="Morris P.F."/>
            <person name="Phuntumart V."/>
            <person name="Putnam N.H."/>
            <person name="Rash S."/>
            <person name="Rose J.K."/>
            <person name="Sakihama Y."/>
            <person name="Salamov A.A."/>
            <person name="Savidor A."/>
            <person name="Scheuring C.F."/>
            <person name="Smith B.M."/>
            <person name="Sobral B.W."/>
            <person name="Terry A."/>
            <person name="Torto-Alalibo T.A."/>
            <person name="Win J."/>
            <person name="Xu Z."/>
            <person name="Zhang H."/>
            <person name="Grigoriev I.V."/>
            <person name="Rokhsar D.S."/>
            <person name="Boore J.L."/>
        </authorList>
    </citation>
    <scope>NUCLEOTIDE SEQUENCE [LARGE SCALE GENOMIC DNA]</scope>
    <source>
        <strain evidence="1 2">P6497</strain>
    </source>
</reference>
<keyword evidence="2" id="KW-1185">Reference proteome</keyword>
<protein>
    <submittedName>
        <fullName evidence="1">Uncharacterized protein</fullName>
    </submittedName>
</protein>
<gene>
    <name evidence="1" type="ORF">PHYSODRAFT_332345</name>
</gene>
<evidence type="ECO:0000313" key="2">
    <source>
        <dbReference type="Proteomes" id="UP000002640"/>
    </source>
</evidence>
<accession>G4ZGF0</accession>
<dbReference type="InterPro" id="IPR036770">
    <property type="entry name" value="Ankyrin_rpt-contain_sf"/>
</dbReference>
<dbReference type="EMBL" id="JH159154">
    <property type="protein sequence ID" value="EGZ18595.1"/>
    <property type="molecule type" value="Genomic_DNA"/>
</dbReference>
<dbReference type="KEGG" id="psoj:PHYSODRAFT_332345"/>
<dbReference type="Gene3D" id="1.25.40.20">
    <property type="entry name" value="Ankyrin repeat-containing domain"/>
    <property type="match status" value="1"/>
</dbReference>
<dbReference type="Proteomes" id="UP000002640">
    <property type="component" value="Unassembled WGS sequence"/>
</dbReference>
<proteinExistence type="predicted"/>
<dbReference type="InParanoid" id="G4ZGF0"/>
<dbReference type="AlphaFoldDB" id="G4ZGF0"/>